<proteinExistence type="predicted"/>
<accession>A0ACB9WQE4</accession>
<sequence>MIGKKIQNNITNQNRSKGRFGHFGKYTYALTF</sequence>
<gene>
    <name evidence="1" type="ORF">KUCAC02_005467</name>
</gene>
<name>A0ACB9WQE4_CHAAC</name>
<dbReference type="Proteomes" id="UP001057452">
    <property type="component" value="Chromosome 13"/>
</dbReference>
<evidence type="ECO:0000313" key="2">
    <source>
        <dbReference type="Proteomes" id="UP001057452"/>
    </source>
</evidence>
<keyword evidence="2" id="KW-1185">Reference proteome</keyword>
<comment type="caution">
    <text evidence="1">The sequence shown here is derived from an EMBL/GenBank/DDBJ whole genome shotgun (WGS) entry which is preliminary data.</text>
</comment>
<evidence type="ECO:0000313" key="1">
    <source>
        <dbReference type="EMBL" id="KAI4815318.1"/>
    </source>
</evidence>
<dbReference type="EMBL" id="CM043797">
    <property type="protein sequence ID" value="KAI4815318.1"/>
    <property type="molecule type" value="Genomic_DNA"/>
</dbReference>
<reference evidence="1" key="1">
    <citation type="submission" date="2022-05" db="EMBL/GenBank/DDBJ databases">
        <title>Chromosome-level genome of Chaenocephalus aceratus.</title>
        <authorList>
            <person name="Park H."/>
        </authorList>
    </citation>
    <scope>NUCLEOTIDE SEQUENCE</scope>
    <source>
        <strain evidence="1">KU_202001</strain>
    </source>
</reference>
<protein>
    <submittedName>
        <fullName evidence="1">Uncharacterized protein</fullName>
    </submittedName>
</protein>
<organism evidence="1 2">
    <name type="scientific">Chaenocephalus aceratus</name>
    <name type="common">Blackfin icefish</name>
    <name type="synonym">Chaenichthys aceratus</name>
    <dbReference type="NCBI Taxonomy" id="36190"/>
    <lineage>
        <taxon>Eukaryota</taxon>
        <taxon>Metazoa</taxon>
        <taxon>Chordata</taxon>
        <taxon>Craniata</taxon>
        <taxon>Vertebrata</taxon>
        <taxon>Euteleostomi</taxon>
        <taxon>Actinopterygii</taxon>
        <taxon>Neopterygii</taxon>
        <taxon>Teleostei</taxon>
        <taxon>Neoteleostei</taxon>
        <taxon>Acanthomorphata</taxon>
        <taxon>Eupercaria</taxon>
        <taxon>Perciformes</taxon>
        <taxon>Notothenioidei</taxon>
        <taxon>Channichthyidae</taxon>
        <taxon>Chaenocephalus</taxon>
    </lineage>
</organism>